<dbReference type="PATRIC" id="fig|1268837.3.peg.391"/>
<evidence type="ECO:0000313" key="1">
    <source>
        <dbReference type="EMBL" id="KJW05561.1"/>
    </source>
</evidence>
<sequence length="44" mass="5226">MTKSIKLAKKMLMQKNSIEKIHEITEVSIKEIERLQTEIENLKK</sequence>
<reference evidence="1 2" key="1">
    <citation type="submission" date="2015-01" db="EMBL/GenBank/DDBJ databases">
        <title>Genome Sequencing of Rickettsiales /home/snadendla/prok_pipe/test/illegal_ec_num.txt.</title>
        <authorList>
            <person name="Daugherty S.C."/>
            <person name="Su Q."/>
            <person name="Abolude K."/>
            <person name="Beier-Sexton M."/>
            <person name="Carlyon J.A."/>
            <person name="Carter R."/>
            <person name="Day N.P."/>
            <person name="Dumler S.J."/>
            <person name="Dyachenko V."/>
            <person name="Godinez A."/>
            <person name="Kurtti T.J."/>
            <person name="Lichay M."/>
            <person name="Mullins K.E."/>
            <person name="Ott S."/>
            <person name="Pappas-Brown V."/>
            <person name="Paris D.H."/>
            <person name="Patel P."/>
            <person name="Richards A.L."/>
            <person name="Sadzewicz L."/>
            <person name="Sears K."/>
            <person name="Seidman D."/>
            <person name="Sengamalay N."/>
            <person name="Stenos J."/>
            <person name="Tallon L.J."/>
            <person name="Vincent G."/>
            <person name="Fraser C.M."/>
            <person name="Munderloh U."/>
            <person name="Dunning-Hotopp J.C."/>
        </authorList>
    </citation>
    <scope>NUCLEOTIDE SEQUENCE [LARGE SCALE GENOMIC DNA]</scope>
    <source>
        <strain evidence="1 2">T170-B</strain>
    </source>
</reference>
<keyword evidence="1" id="KW-0418">Kinase</keyword>
<keyword evidence="1" id="KW-0808">Transferase</keyword>
<accession>A0A0F3RHT0</accession>
<dbReference type="EMBL" id="LAOQ01000001">
    <property type="protein sequence ID" value="KJW05561.1"/>
    <property type="molecule type" value="Genomic_DNA"/>
</dbReference>
<evidence type="ECO:0000313" key="2">
    <source>
        <dbReference type="Proteomes" id="UP000033736"/>
    </source>
</evidence>
<dbReference type="Proteomes" id="UP000033736">
    <property type="component" value="Unassembled WGS sequence"/>
</dbReference>
<comment type="caution">
    <text evidence="1">The sequence shown here is derived from an EMBL/GenBank/DDBJ whole genome shotgun (WGS) entry which is preliminary data.</text>
</comment>
<protein>
    <submittedName>
        <fullName evidence="1">Putative inorganic polyphosphate/ATP-NAD kinase</fullName>
    </submittedName>
</protein>
<name>A0A0F3RHT0_9RICK</name>
<keyword evidence="2" id="KW-1185">Reference proteome</keyword>
<dbReference type="AlphaFoldDB" id="A0A0F3RHT0"/>
<dbReference type="GO" id="GO:0016301">
    <property type="term" value="F:kinase activity"/>
    <property type="evidence" value="ECO:0007669"/>
    <property type="project" value="UniProtKB-KW"/>
</dbReference>
<organism evidence="1 2">
    <name type="scientific">Rickettsia argasii T170-B</name>
    <dbReference type="NCBI Taxonomy" id="1268837"/>
    <lineage>
        <taxon>Bacteria</taxon>
        <taxon>Pseudomonadati</taxon>
        <taxon>Pseudomonadota</taxon>
        <taxon>Alphaproteobacteria</taxon>
        <taxon>Rickettsiales</taxon>
        <taxon>Rickettsiaceae</taxon>
        <taxon>Rickettsieae</taxon>
        <taxon>Rickettsia</taxon>
        <taxon>spotted fever group</taxon>
    </lineage>
</organism>
<gene>
    <name evidence="1" type="ORF">RAT170B_0381</name>
</gene>
<proteinExistence type="predicted"/>